<evidence type="ECO:0000256" key="1">
    <source>
        <dbReference type="ARBA" id="ARBA00004141"/>
    </source>
</evidence>
<dbReference type="InterPro" id="IPR044751">
    <property type="entry name" value="Ion_transp-like_CBS"/>
</dbReference>
<dbReference type="InterPro" id="IPR036318">
    <property type="entry name" value="FAD-bd_PCMH-like_sf"/>
</dbReference>
<keyword evidence="4" id="KW-0677">Repeat</keyword>
<evidence type="ECO:0000256" key="4">
    <source>
        <dbReference type="ARBA" id="ARBA00022737"/>
    </source>
</evidence>
<dbReference type="InterPro" id="IPR005170">
    <property type="entry name" value="Transptr-assoc_dom"/>
</dbReference>
<dbReference type="GO" id="GO:0050660">
    <property type="term" value="F:flavin adenine dinucleotide binding"/>
    <property type="evidence" value="ECO:0007669"/>
    <property type="project" value="InterPro"/>
</dbReference>
<dbReference type="EMBL" id="JACOPO010000001">
    <property type="protein sequence ID" value="MBC5721260.1"/>
    <property type="molecule type" value="Genomic_DNA"/>
</dbReference>
<feature type="transmembrane region" description="Helical" evidence="10">
    <location>
        <begin position="125"/>
        <end position="147"/>
    </location>
</feature>
<dbReference type="PROSITE" id="PS51371">
    <property type="entry name" value="CBS"/>
    <property type="match status" value="2"/>
</dbReference>
<dbReference type="PROSITE" id="PS51846">
    <property type="entry name" value="CNNM"/>
    <property type="match status" value="1"/>
</dbReference>
<evidence type="ECO:0000313" key="13">
    <source>
        <dbReference type="EMBL" id="MBC5721260.1"/>
    </source>
</evidence>
<evidence type="ECO:0000313" key="14">
    <source>
        <dbReference type="Proteomes" id="UP000628736"/>
    </source>
</evidence>
<keyword evidence="5 9" id="KW-1133">Transmembrane helix</keyword>
<evidence type="ECO:0000259" key="11">
    <source>
        <dbReference type="PROSITE" id="PS51371"/>
    </source>
</evidence>
<gene>
    <name evidence="13" type="ORF">H8S11_00245</name>
</gene>
<comment type="subcellular location">
    <subcellularLocation>
        <location evidence="1">Membrane</location>
        <topology evidence="1">Multi-pass membrane protein</topology>
    </subcellularLocation>
</comment>
<keyword evidence="3 9" id="KW-0812">Transmembrane</keyword>
<dbReference type="InterPro" id="IPR000644">
    <property type="entry name" value="CBS_dom"/>
</dbReference>
<dbReference type="Gene3D" id="3.10.580.10">
    <property type="entry name" value="CBS-domain"/>
    <property type="match status" value="1"/>
</dbReference>
<keyword evidence="14" id="KW-1185">Reference proteome</keyword>
<evidence type="ECO:0000256" key="7">
    <source>
        <dbReference type="ARBA" id="ARBA00023136"/>
    </source>
</evidence>
<feature type="domain" description="CNNM transmembrane" evidence="12">
    <location>
        <begin position="2"/>
        <end position="188"/>
    </location>
</feature>
<dbReference type="Gene3D" id="3.30.465.10">
    <property type="match status" value="1"/>
</dbReference>
<feature type="transmembrane region" description="Helical" evidence="10">
    <location>
        <begin position="7"/>
        <end position="25"/>
    </location>
</feature>
<feature type="domain" description="CBS" evidence="11">
    <location>
        <begin position="207"/>
        <end position="265"/>
    </location>
</feature>
<dbReference type="SMART" id="SM01091">
    <property type="entry name" value="CorC_HlyC"/>
    <property type="match status" value="1"/>
</dbReference>
<dbReference type="InterPro" id="IPR002550">
    <property type="entry name" value="CNNM"/>
</dbReference>
<evidence type="ECO:0000256" key="3">
    <source>
        <dbReference type="ARBA" id="ARBA00022692"/>
    </source>
</evidence>
<proteinExistence type="inferred from homology"/>
<evidence type="ECO:0000256" key="10">
    <source>
        <dbReference type="SAM" id="Phobius"/>
    </source>
</evidence>
<dbReference type="FunFam" id="3.10.580.10:FF:000002">
    <property type="entry name" value="Magnesium/cobalt efflux protein CorC"/>
    <property type="match status" value="1"/>
</dbReference>
<evidence type="ECO:0000256" key="5">
    <source>
        <dbReference type="ARBA" id="ARBA00022989"/>
    </source>
</evidence>
<dbReference type="AlphaFoldDB" id="A0A8J6J656"/>
<feature type="transmembrane region" description="Helical" evidence="10">
    <location>
        <begin position="96"/>
        <end position="113"/>
    </location>
</feature>
<dbReference type="Proteomes" id="UP000628736">
    <property type="component" value="Unassembled WGS sequence"/>
</dbReference>
<comment type="similarity">
    <text evidence="2">Belongs to the UPF0053 family.</text>
</comment>
<evidence type="ECO:0000256" key="6">
    <source>
        <dbReference type="ARBA" id="ARBA00023122"/>
    </source>
</evidence>
<evidence type="ECO:0000256" key="9">
    <source>
        <dbReference type="PROSITE-ProRule" id="PRU01193"/>
    </source>
</evidence>
<accession>A0A8J6J656</accession>
<dbReference type="SMART" id="SM00116">
    <property type="entry name" value="CBS"/>
    <property type="match status" value="2"/>
</dbReference>
<evidence type="ECO:0000256" key="2">
    <source>
        <dbReference type="ARBA" id="ARBA00006337"/>
    </source>
</evidence>
<dbReference type="InterPro" id="IPR046342">
    <property type="entry name" value="CBS_dom_sf"/>
</dbReference>
<dbReference type="SUPFAM" id="SSF54631">
    <property type="entry name" value="CBS-domain pair"/>
    <property type="match status" value="1"/>
</dbReference>
<name>A0A8J6J656_9FIRM</name>
<dbReference type="GO" id="GO:0005886">
    <property type="term" value="C:plasma membrane"/>
    <property type="evidence" value="ECO:0007669"/>
    <property type="project" value="TreeGrafter"/>
</dbReference>
<dbReference type="SUPFAM" id="SSF56176">
    <property type="entry name" value="FAD-binding/transporter-associated domain-like"/>
    <property type="match status" value="1"/>
</dbReference>
<dbReference type="InterPro" id="IPR016169">
    <property type="entry name" value="FAD-bd_PCMH_sub2"/>
</dbReference>
<organism evidence="13 14">
    <name type="scientific">Flintibacter hominis</name>
    <dbReference type="NCBI Taxonomy" id="2763048"/>
    <lineage>
        <taxon>Bacteria</taxon>
        <taxon>Bacillati</taxon>
        <taxon>Bacillota</taxon>
        <taxon>Clostridia</taxon>
        <taxon>Eubacteriales</taxon>
        <taxon>Flintibacter</taxon>
    </lineage>
</organism>
<dbReference type="Pfam" id="PF01595">
    <property type="entry name" value="CNNM"/>
    <property type="match status" value="1"/>
</dbReference>
<dbReference type="CDD" id="cd04590">
    <property type="entry name" value="CBS_pair_CorC_HlyC_assoc"/>
    <property type="match status" value="1"/>
</dbReference>
<feature type="transmembrane region" description="Helical" evidence="10">
    <location>
        <begin position="72"/>
        <end position="89"/>
    </location>
</feature>
<dbReference type="PANTHER" id="PTHR22777:SF17">
    <property type="entry name" value="UPF0053 PROTEIN SLL0260"/>
    <property type="match status" value="1"/>
</dbReference>
<protein>
    <submittedName>
        <fullName evidence="13">HlyC/CorC family transporter</fullName>
    </submittedName>
</protein>
<dbReference type="Pfam" id="PF00571">
    <property type="entry name" value="CBS"/>
    <property type="match status" value="2"/>
</dbReference>
<keyword evidence="7 9" id="KW-0472">Membrane</keyword>
<dbReference type="Pfam" id="PF03471">
    <property type="entry name" value="CorC_HlyC"/>
    <property type="match status" value="1"/>
</dbReference>
<reference evidence="13" key="1">
    <citation type="submission" date="2020-08" db="EMBL/GenBank/DDBJ databases">
        <title>Genome public.</title>
        <authorList>
            <person name="Liu C."/>
            <person name="Sun Q."/>
        </authorList>
    </citation>
    <scope>NUCLEOTIDE SEQUENCE</scope>
    <source>
        <strain evidence="13">NSJ-23</strain>
    </source>
</reference>
<comment type="caution">
    <text evidence="13">The sequence shown here is derived from an EMBL/GenBank/DDBJ whole genome shotgun (WGS) entry which is preliminary data.</text>
</comment>
<dbReference type="PANTHER" id="PTHR22777">
    <property type="entry name" value="HEMOLYSIN-RELATED"/>
    <property type="match status" value="1"/>
</dbReference>
<feature type="domain" description="CBS" evidence="11">
    <location>
        <begin position="266"/>
        <end position="330"/>
    </location>
</feature>
<evidence type="ECO:0000259" key="12">
    <source>
        <dbReference type="PROSITE" id="PS51846"/>
    </source>
</evidence>
<sequence length="417" mass="46361">MLDSASIGMIIALIILIAMSAYFSATETAFTSLNRIRLKNKADNGSRRAVKALELSEEYDKLLSTILIGNNIVNNVATTIGAVLFIKLLNEESGPAVSAAVLTIVILIFGEVTPKSLAKENPEGFAMFSVSLLQIFVVVLTPLNFLFTQWKRLMSKIFRSRRDDGITEEELVGMVEQARTEGGLDEHEGDLIRNAIEFNDLEVSEILTPRVDLVAAEEGSTMEEVASLFVESGYSRIPIYHETIDNIVGVVHEKDFYAARYRGETMLSHLKSPVFYTTGNTKISELLRILQKNKAHMAIVVDEYGGTEGIATLEDILEELVGEIWDEHDEVIEIFQKQPDGSYLIACSADLDDMYDLFQVKGACEAATVSGWVMEQVGRVPEEGDHFEAEGLDVTVTRVEHRRVLEIQVRMIDSGEE</sequence>
<evidence type="ECO:0000256" key="8">
    <source>
        <dbReference type="PROSITE-ProRule" id="PRU00703"/>
    </source>
</evidence>
<keyword evidence="6 8" id="KW-0129">CBS domain</keyword>